<name>A0A1M3KZB3_9BACT</name>
<evidence type="ECO:0000313" key="7">
    <source>
        <dbReference type="Proteomes" id="UP000184233"/>
    </source>
</evidence>
<evidence type="ECO:0000313" key="6">
    <source>
        <dbReference type="EMBL" id="OJX57720.1"/>
    </source>
</evidence>
<dbReference type="InterPro" id="IPR011991">
    <property type="entry name" value="ArsR-like_HTH"/>
</dbReference>
<sequence length="133" mass="14281">MESKTVVAALTALAHETRLSVYRLLVQAGPDGLVVGAIGDSIGIPPASLSFHLKELSIAGLVNVRRSGRYLHYSAEFGRMNDVIAYLTENCCGGMPCLPVCSPVTIDLPKKKATTTTRKESAQSVARNPVRKR</sequence>
<dbReference type="PRINTS" id="PR00778">
    <property type="entry name" value="HTHARSR"/>
</dbReference>
<dbReference type="InterPro" id="IPR036388">
    <property type="entry name" value="WH-like_DNA-bd_sf"/>
</dbReference>
<feature type="domain" description="HTH arsR-type" evidence="5">
    <location>
        <begin position="1"/>
        <end position="95"/>
    </location>
</feature>
<gene>
    <name evidence="6" type="ORF">BGO89_07040</name>
</gene>
<reference evidence="6 7" key="1">
    <citation type="submission" date="2016-09" db="EMBL/GenBank/DDBJ databases">
        <title>Genome-resolved meta-omics ties microbial dynamics to process performance in biotechnology for thiocyanate degradation.</title>
        <authorList>
            <person name="Kantor R.S."/>
            <person name="Huddy R.J."/>
            <person name="Iyer R."/>
            <person name="Thomas B.C."/>
            <person name="Brown C.T."/>
            <person name="Anantharaman K."/>
            <person name="Tringe S."/>
            <person name="Hettich R.L."/>
            <person name="Harrison S.T."/>
            <person name="Banfield J.F."/>
        </authorList>
    </citation>
    <scope>NUCLEOTIDE SEQUENCE [LARGE SCALE GENOMIC DNA]</scope>
    <source>
        <strain evidence="6">59-99</strain>
    </source>
</reference>
<dbReference type="NCBIfam" id="NF033788">
    <property type="entry name" value="HTH_metalloreg"/>
    <property type="match status" value="1"/>
</dbReference>
<dbReference type="GO" id="GO:0003677">
    <property type="term" value="F:DNA binding"/>
    <property type="evidence" value="ECO:0007669"/>
    <property type="project" value="UniProtKB-KW"/>
</dbReference>
<dbReference type="PROSITE" id="PS50987">
    <property type="entry name" value="HTH_ARSR_2"/>
    <property type="match status" value="1"/>
</dbReference>
<evidence type="ECO:0000256" key="1">
    <source>
        <dbReference type="ARBA" id="ARBA00023015"/>
    </source>
</evidence>
<evidence type="ECO:0000256" key="4">
    <source>
        <dbReference type="SAM" id="MobiDB-lite"/>
    </source>
</evidence>
<keyword evidence="1" id="KW-0805">Transcription regulation</keyword>
<dbReference type="GO" id="GO:0003700">
    <property type="term" value="F:DNA-binding transcription factor activity"/>
    <property type="evidence" value="ECO:0007669"/>
    <property type="project" value="InterPro"/>
</dbReference>
<proteinExistence type="predicted"/>
<protein>
    <submittedName>
        <fullName evidence="6">Transcriptional regulator</fullName>
    </submittedName>
</protein>
<dbReference type="Gene3D" id="1.10.10.10">
    <property type="entry name" value="Winged helix-like DNA-binding domain superfamily/Winged helix DNA-binding domain"/>
    <property type="match status" value="1"/>
</dbReference>
<dbReference type="EMBL" id="MKVH01000021">
    <property type="protein sequence ID" value="OJX57720.1"/>
    <property type="molecule type" value="Genomic_DNA"/>
</dbReference>
<dbReference type="CDD" id="cd00090">
    <property type="entry name" value="HTH_ARSR"/>
    <property type="match status" value="1"/>
</dbReference>
<evidence type="ECO:0000256" key="2">
    <source>
        <dbReference type="ARBA" id="ARBA00023125"/>
    </source>
</evidence>
<dbReference type="STRING" id="1895771.BGO89_07040"/>
<evidence type="ECO:0000259" key="5">
    <source>
        <dbReference type="PROSITE" id="PS50987"/>
    </source>
</evidence>
<accession>A0A1M3KZB3</accession>
<dbReference type="PANTHER" id="PTHR43132">
    <property type="entry name" value="ARSENICAL RESISTANCE OPERON REPRESSOR ARSR-RELATED"/>
    <property type="match status" value="1"/>
</dbReference>
<dbReference type="Pfam" id="PF12840">
    <property type="entry name" value="HTH_20"/>
    <property type="match status" value="1"/>
</dbReference>
<dbReference type="InterPro" id="IPR001845">
    <property type="entry name" value="HTH_ArsR_DNA-bd_dom"/>
</dbReference>
<dbReference type="InterPro" id="IPR051011">
    <property type="entry name" value="Metal_resp_trans_reg"/>
</dbReference>
<organism evidence="6 7">
    <name type="scientific">Candidatus Kapaibacterium thiocyanatum</name>
    <dbReference type="NCBI Taxonomy" id="1895771"/>
    <lineage>
        <taxon>Bacteria</taxon>
        <taxon>Pseudomonadati</taxon>
        <taxon>Candidatus Kapaibacteriota</taxon>
        <taxon>Candidatus Kapaibacteriia</taxon>
        <taxon>Candidatus Kapaibacteriales</taxon>
        <taxon>Candidatus Kapaibacteriaceae</taxon>
        <taxon>Candidatus Kapaibacterium</taxon>
    </lineage>
</organism>
<keyword evidence="3" id="KW-0804">Transcription</keyword>
<dbReference type="AlphaFoldDB" id="A0A1M3KZB3"/>
<dbReference type="PANTHER" id="PTHR43132:SF2">
    <property type="entry name" value="ARSENICAL RESISTANCE OPERON REPRESSOR ARSR-RELATED"/>
    <property type="match status" value="1"/>
</dbReference>
<evidence type="ECO:0000256" key="3">
    <source>
        <dbReference type="ARBA" id="ARBA00023163"/>
    </source>
</evidence>
<dbReference type="SMART" id="SM00418">
    <property type="entry name" value="HTH_ARSR"/>
    <property type="match status" value="1"/>
</dbReference>
<keyword evidence="2" id="KW-0238">DNA-binding</keyword>
<dbReference type="SUPFAM" id="SSF46785">
    <property type="entry name" value="Winged helix' DNA-binding domain"/>
    <property type="match status" value="1"/>
</dbReference>
<dbReference type="InterPro" id="IPR036390">
    <property type="entry name" value="WH_DNA-bd_sf"/>
</dbReference>
<comment type="caution">
    <text evidence="6">The sequence shown here is derived from an EMBL/GenBank/DDBJ whole genome shotgun (WGS) entry which is preliminary data.</text>
</comment>
<feature type="region of interest" description="Disordered" evidence="4">
    <location>
        <begin position="112"/>
        <end position="133"/>
    </location>
</feature>
<dbReference type="Proteomes" id="UP000184233">
    <property type="component" value="Unassembled WGS sequence"/>
</dbReference>